<organism evidence="2 3">
    <name type="scientific">Thauera sinica</name>
    <dbReference type="NCBI Taxonomy" id="2665146"/>
    <lineage>
        <taxon>Bacteria</taxon>
        <taxon>Pseudomonadati</taxon>
        <taxon>Pseudomonadota</taxon>
        <taxon>Betaproteobacteria</taxon>
        <taxon>Rhodocyclales</taxon>
        <taxon>Zoogloeaceae</taxon>
        <taxon>Thauera</taxon>
    </lineage>
</organism>
<comment type="caution">
    <text evidence="2">The sequence shown here is derived from an EMBL/GenBank/DDBJ whole genome shotgun (WGS) entry which is preliminary data.</text>
</comment>
<dbReference type="EMBL" id="JBHSOG010000007">
    <property type="protein sequence ID" value="MFC5768200.1"/>
    <property type="molecule type" value="Genomic_DNA"/>
</dbReference>
<dbReference type="SMART" id="SM00748">
    <property type="entry name" value="HEPN"/>
    <property type="match status" value="1"/>
</dbReference>
<feature type="domain" description="HEPN" evidence="1">
    <location>
        <begin position="13"/>
        <end position="121"/>
    </location>
</feature>
<keyword evidence="3" id="KW-1185">Reference proteome</keyword>
<dbReference type="RefSeq" id="WP_096449128.1">
    <property type="nucleotide sequence ID" value="NZ_JBHSOG010000007.1"/>
</dbReference>
<proteinExistence type="predicted"/>
<dbReference type="Pfam" id="PF05168">
    <property type="entry name" value="HEPN"/>
    <property type="match status" value="1"/>
</dbReference>
<dbReference type="SUPFAM" id="SSF81593">
    <property type="entry name" value="Nucleotidyltransferase substrate binding subunit/domain"/>
    <property type="match status" value="1"/>
</dbReference>
<name>A0ABW1AM10_9RHOO</name>
<dbReference type="Proteomes" id="UP001595974">
    <property type="component" value="Unassembled WGS sequence"/>
</dbReference>
<accession>A0ABW1AM10</accession>
<gene>
    <name evidence="2" type="ORF">ACFPTN_02315</name>
</gene>
<evidence type="ECO:0000259" key="1">
    <source>
        <dbReference type="PROSITE" id="PS50910"/>
    </source>
</evidence>
<evidence type="ECO:0000313" key="2">
    <source>
        <dbReference type="EMBL" id="MFC5768200.1"/>
    </source>
</evidence>
<dbReference type="InterPro" id="IPR007842">
    <property type="entry name" value="HEPN_dom"/>
</dbReference>
<protein>
    <submittedName>
        <fullName evidence="2">HEPN domain-containing protein</fullName>
    </submittedName>
</protein>
<reference evidence="3" key="1">
    <citation type="journal article" date="2019" name="Int. J. Syst. Evol. Microbiol.">
        <title>The Global Catalogue of Microorganisms (GCM) 10K type strain sequencing project: providing services to taxonomists for standard genome sequencing and annotation.</title>
        <authorList>
            <consortium name="The Broad Institute Genomics Platform"/>
            <consortium name="The Broad Institute Genome Sequencing Center for Infectious Disease"/>
            <person name="Wu L."/>
            <person name="Ma J."/>
        </authorList>
    </citation>
    <scope>NUCLEOTIDE SEQUENCE [LARGE SCALE GENOMIC DNA]</scope>
    <source>
        <strain evidence="3">SHR3</strain>
    </source>
</reference>
<dbReference type="Gene3D" id="1.20.120.330">
    <property type="entry name" value="Nucleotidyltransferases domain 2"/>
    <property type="match status" value="1"/>
</dbReference>
<dbReference type="PROSITE" id="PS50910">
    <property type="entry name" value="HEPN"/>
    <property type="match status" value="1"/>
</dbReference>
<evidence type="ECO:0000313" key="3">
    <source>
        <dbReference type="Proteomes" id="UP001595974"/>
    </source>
</evidence>
<sequence length="131" mass="14588">MRDDLEREAENWLLRARDDLGAARKLLADPDPFPASAAYHCQQAAEKALKALIAITDTPIPKTHDLRALVERCIAIDSTLISLRDACEELTPFATEFRYPTDVPDPDVDEVRHAANLAEQIVLAVRASLLR</sequence>